<name>A0A1M2V3Y4_TRAPU</name>
<protein>
    <recommendedName>
        <fullName evidence="6">AttH domain-containing protein</fullName>
    </recommendedName>
</protein>
<dbReference type="PROSITE" id="PS51257">
    <property type="entry name" value="PROKAR_LIPOPROTEIN"/>
    <property type="match status" value="1"/>
</dbReference>
<dbReference type="InterPro" id="IPR057722">
    <property type="entry name" value="AsqO/PenF-like_C"/>
</dbReference>
<sequence>MRQSFVTSTLLLGLASSCSAGLLGRPYHVREQIPHDGQYIDVNAQNNATEWWWVQVAAPAVDGQSPPSLHVTFYQGKFRFLISRDTFLTFRSGYPLSIIKEVSGGANAPENYIVLNGAFPNGTVFAYTLPATSGTVSHVGEAVSGDWAGAGSFQNSADLSTFTLTLDAPELGVSGTLEIHSDAPPHFGCNSTTSPYFDSAVPSDAELSAAEEIFFKQLGWTTSQPGGTARVSVSLGGSDLSFSGVGYHDQNWMPAPIDGFMDDWYFLDAQVGPYDLSAVFSAITGSTRDFNTGFLEHAGTVLQNQCSLQGSRTQDLVTITPFGVSFDEPSGVNVMSGFILEYTLKNGDLYSFNLTGQSLVLDQPFYHRWVGSATGGKVGGEQFSGVSLYDWLNPSLPLSLTSIIRYMQMPACKPPLRSMKWCSFENLESPEEPQVPAGTAVFGFATLVGLAVPSN</sequence>
<organism evidence="4 5">
    <name type="scientific">Trametes pubescens</name>
    <name type="common">White-rot fungus</name>
    <dbReference type="NCBI Taxonomy" id="154538"/>
    <lineage>
        <taxon>Eukaryota</taxon>
        <taxon>Fungi</taxon>
        <taxon>Dikarya</taxon>
        <taxon>Basidiomycota</taxon>
        <taxon>Agaricomycotina</taxon>
        <taxon>Agaricomycetes</taxon>
        <taxon>Polyporales</taxon>
        <taxon>Polyporaceae</taxon>
        <taxon>Trametes</taxon>
    </lineage>
</organism>
<keyword evidence="5" id="KW-1185">Reference proteome</keyword>
<evidence type="ECO:0008006" key="6">
    <source>
        <dbReference type="Google" id="ProtNLM"/>
    </source>
</evidence>
<dbReference type="OMA" id="AYHDKNW"/>
<evidence type="ECO:0000256" key="1">
    <source>
        <dbReference type="SAM" id="SignalP"/>
    </source>
</evidence>
<dbReference type="SUPFAM" id="SSF159245">
    <property type="entry name" value="AttH-like"/>
    <property type="match status" value="1"/>
</dbReference>
<gene>
    <name evidence="4" type="ORF">TRAPUB_7167</name>
</gene>
<dbReference type="Pfam" id="PF24137">
    <property type="entry name" value="DA_N"/>
    <property type="match status" value="1"/>
</dbReference>
<dbReference type="STRING" id="154538.A0A1M2V3Y4"/>
<reference evidence="4 5" key="1">
    <citation type="submission" date="2016-10" db="EMBL/GenBank/DDBJ databases">
        <title>Genome sequence of the basidiomycete white-rot fungus Trametes pubescens.</title>
        <authorList>
            <person name="Makela M.R."/>
            <person name="Granchi Z."/>
            <person name="Peng M."/>
            <person name="De Vries R.P."/>
            <person name="Grigoriev I."/>
            <person name="Riley R."/>
            <person name="Hilden K."/>
        </authorList>
    </citation>
    <scope>NUCLEOTIDE SEQUENCE [LARGE SCALE GENOMIC DNA]</scope>
    <source>
        <strain evidence="4 5">FBCC735</strain>
    </source>
</reference>
<comment type="caution">
    <text evidence="4">The sequence shown here is derived from an EMBL/GenBank/DDBJ whole genome shotgun (WGS) entry which is preliminary data.</text>
</comment>
<dbReference type="InterPro" id="IPR056402">
    <property type="entry name" value="DA_N"/>
</dbReference>
<dbReference type="Proteomes" id="UP000184267">
    <property type="component" value="Unassembled WGS sequence"/>
</dbReference>
<evidence type="ECO:0000313" key="5">
    <source>
        <dbReference type="Proteomes" id="UP000184267"/>
    </source>
</evidence>
<dbReference type="EMBL" id="MNAD01001677">
    <property type="protein sequence ID" value="OJT02310.1"/>
    <property type="molecule type" value="Genomic_DNA"/>
</dbReference>
<feature type="domain" description="AsqO/PenF-like C-terminal" evidence="3">
    <location>
        <begin position="262"/>
        <end position="392"/>
    </location>
</feature>
<proteinExistence type="predicted"/>
<feature type="chain" id="PRO_5009890582" description="AttH domain-containing protein" evidence="1">
    <location>
        <begin position="21"/>
        <end position="455"/>
    </location>
</feature>
<keyword evidence="1" id="KW-0732">Signal</keyword>
<dbReference type="Pfam" id="PF25581">
    <property type="entry name" value="AsqO_C"/>
    <property type="match status" value="1"/>
</dbReference>
<feature type="signal peptide" evidence="1">
    <location>
        <begin position="1"/>
        <end position="20"/>
    </location>
</feature>
<evidence type="ECO:0000313" key="4">
    <source>
        <dbReference type="EMBL" id="OJT02310.1"/>
    </source>
</evidence>
<evidence type="ECO:0000259" key="3">
    <source>
        <dbReference type="Pfam" id="PF25581"/>
    </source>
</evidence>
<dbReference type="OrthoDB" id="5344254at2759"/>
<dbReference type="AlphaFoldDB" id="A0A1M2V3Y4"/>
<feature type="domain" description="Diels-Alderase N-terminal" evidence="2">
    <location>
        <begin position="112"/>
        <end position="252"/>
    </location>
</feature>
<accession>A0A1M2V3Y4</accession>
<evidence type="ECO:0000259" key="2">
    <source>
        <dbReference type="Pfam" id="PF24137"/>
    </source>
</evidence>